<gene>
    <name evidence="2" type="ORF">AVDCRST_MAG77-2124</name>
</gene>
<dbReference type="AlphaFoldDB" id="A0A6J4IGJ6"/>
<organism evidence="2">
    <name type="scientific">uncultured Chloroflexota bacterium</name>
    <dbReference type="NCBI Taxonomy" id="166587"/>
    <lineage>
        <taxon>Bacteria</taxon>
        <taxon>Bacillati</taxon>
        <taxon>Chloroflexota</taxon>
        <taxon>environmental samples</taxon>
    </lineage>
</organism>
<accession>A0A6J4IGJ6</accession>
<feature type="non-terminal residue" evidence="2">
    <location>
        <position position="1"/>
    </location>
</feature>
<reference evidence="2" key="1">
    <citation type="submission" date="2020-02" db="EMBL/GenBank/DDBJ databases">
        <authorList>
            <person name="Meier V. D."/>
        </authorList>
    </citation>
    <scope>NUCLEOTIDE SEQUENCE</scope>
    <source>
        <strain evidence="2">AVDCRST_MAG77</strain>
    </source>
</reference>
<dbReference type="EMBL" id="CADCTC010000122">
    <property type="protein sequence ID" value="CAA9249894.1"/>
    <property type="molecule type" value="Genomic_DNA"/>
</dbReference>
<protein>
    <submittedName>
        <fullName evidence="2">Uncharacterized protein</fullName>
    </submittedName>
</protein>
<feature type="compositionally biased region" description="Basic and acidic residues" evidence="1">
    <location>
        <begin position="1"/>
        <end position="28"/>
    </location>
</feature>
<sequence length="74" mass="8641">GERLLHRPDHPRDHAYRRDPSTSKERQPGRRVRRQRCLHLHHPPRRGQGAVPVHHHPRRRLPGDLCAGPAVRAL</sequence>
<name>A0A6J4IGJ6_9CHLR</name>
<proteinExistence type="predicted"/>
<feature type="region of interest" description="Disordered" evidence="1">
    <location>
        <begin position="1"/>
        <end position="74"/>
    </location>
</feature>
<evidence type="ECO:0000256" key="1">
    <source>
        <dbReference type="SAM" id="MobiDB-lite"/>
    </source>
</evidence>
<feature type="non-terminal residue" evidence="2">
    <location>
        <position position="74"/>
    </location>
</feature>
<feature type="compositionally biased region" description="Basic residues" evidence="1">
    <location>
        <begin position="29"/>
        <end position="45"/>
    </location>
</feature>
<evidence type="ECO:0000313" key="2">
    <source>
        <dbReference type="EMBL" id="CAA9249894.1"/>
    </source>
</evidence>